<organism evidence="1 2">
    <name type="scientific">Sesamum angolense</name>
    <dbReference type="NCBI Taxonomy" id="2727404"/>
    <lineage>
        <taxon>Eukaryota</taxon>
        <taxon>Viridiplantae</taxon>
        <taxon>Streptophyta</taxon>
        <taxon>Embryophyta</taxon>
        <taxon>Tracheophyta</taxon>
        <taxon>Spermatophyta</taxon>
        <taxon>Magnoliopsida</taxon>
        <taxon>eudicotyledons</taxon>
        <taxon>Gunneridae</taxon>
        <taxon>Pentapetalae</taxon>
        <taxon>asterids</taxon>
        <taxon>lamiids</taxon>
        <taxon>Lamiales</taxon>
        <taxon>Pedaliaceae</taxon>
        <taxon>Sesamum</taxon>
    </lineage>
</organism>
<sequence length="624" mass="70564">MNPQIQNQEFMLRESIKHFLTSYHCGSSDFSSFESIFFRLIQTMLDPPLEITWFYSAVTFHAAKLSPQNSPPTRPLIAKDLLNLLVSCSNLSSASKKIALLAPVVYELYNIISENRKKVYVDVESDNVVVCFEDLVRVWTADRGGGQCNFGQNLRVFFPLMSDGTWKGMNTRDVYRGPSERHARSDGSDYQGIQKLSLSSIVKKIAVIAPILYLLYHLEFNFSAKDPGLREEIRIVVEGIVSYISICCSQFLEGGEQRLDSLGVYILGLVRVWTVDQIRTSHDADVLASFFPVLTNEFQQEVTVHLGYLCCVVMNETFFLRLYLKICLGINKEDLHGDVLKLAIQTIKGFQNFYFLDMLLKLLMERSLPVAASLSSEDAFLLHKVLYDAVMLVDYSFYSGRWNQSSDSHSKQLALVWVLVADRAIQFARATNDQARASSYLDAFCESQFVSELIQWASAQAGALDQKTRPDISTPKALIKWLLVLEDQGIRVFDHSMSQLHSKAQKCLSRVDSEPLELELLGENLNQDIFSCNKNDANTEQEMGDPSTNEFPGAFCLMNTKIDASRKRKEALSGLHESRIKQVKRDIFRGSLGEKFQPISSDNRLHCVSEVKNVASDDDMELIG</sequence>
<evidence type="ECO:0000313" key="2">
    <source>
        <dbReference type="Proteomes" id="UP001289374"/>
    </source>
</evidence>
<dbReference type="EMBL" id="JACGWL010000013">
    <property type="protein sequence ID" value="KAK4388759.1"/>
    <property type="molecule type" value="Genomic_DNA"/>
</dbReference>
<proteinExistence type="predicted"/>
<comment type="caution">
    <text evidence="1">The sequence shown here is derived from an EMBL/GenBank/DDBJ whole genome shotgun (WGS) entry which is preliminary data.</text>
</comment>
<dbReference type="AlphaFoldDB" id="A0AAE2BKK9"/>
<reference evidence="1" key="2">
    <citation type="journal article" date="2024" name="Plant">
        <title>Genomic evolution and insights into agronomic trait innovations of Sesamum species.</title>
        <authorList>
            <person name="Miao H."/>
            <person name="Wang L."/>
            <person name="Qu L."/>
            <person name="Liu H."/>
            <person name="Sun Y."/>
            <person name="Le M."/>
            <person name="Wang Q."/>
            <person name="Wei S."/>
            <person name="Zheng Y."/>
            <person name="Lin W."/>
            <person name="Duan Y."/>
            <person name="Cao H."/>
            <person name="Xiong S."/>
            <person name="Wang X."/>
            <person name="Wei L."/>
            <person name="Li C."/>
            <person name="Ma Q."/>
            <person name="Ju M."/>
            <person name="Zhao R."/>
            <person name="Li G."/>
            <person name="Mu C."/>
            <person name="Tian Q."/>
            <person name="Mei H."/>
            <person name="Zhang T."/>
            <person name="Gao T."/>
            <person name="Zhang H."/>
        </authorList>
    </citation>
    <scope>NUCLEOTIDE SEQUENCE</scope>
    <source>
        <strain evidence="1">K16</strain>
    </source>
</reference>
<name>A0AAE2BKK9_9LAMI</name>
<evidence type="ECO:0000313" key="1">
    <source>
        <dbReference type="EMBL" id="KAK4388759.1"/>
    </source>
</evidence>
<gene>
    <name evidence="1" type="ORF">Sango_2212900</name>
</gene>
<accession>A0AAE2BKK9</accession>
<dbReference type="PANTHER" id="PTHR35505">
    <property type="entry name" value="OS01G0600300 PROTEIN"/>
    <property type="match status" value="1"/>
</dbReference>
<protein>
    <submittedName>
        <fullName evidence="1">Uncharacterized protein</fullName>
    </submittedName>
</protein>
<dbReference type="PANTHER" id="PTHR35505:SF1">
    <property type="entry name" value="SNF2 DOMAIN PROTEIN"/>
    <property type="match status" value="1"/>
</dbReference>
<keyword evidence="2" id="KW-1185">Reference proteome</keyword>
<reference evidence="1" key="1">
    <citation type="submission" date="2020-06" db="EMBL/GenBank/DDBJ databases">
        <authorList>
            <person name="Li T."/>
            <person name="Hu X."/>
            <person name="Zhang T."/>
            <person name="Song X."/>
            <person name="Zhang H."/>
            <person name="Dai N."/>
            <person name="Sheng W."/>
            <person name="Hou X."/>
            <person name="Wei L."/>
        </authorList>
    </citation>
    <scope>NUCLEOTIDE SEQUENCE</scope>
    <source>
        <strain evidence="1">K16</strain>
        <tissue evidence="1">Leaf</tissue>
    </source>
</reference>
<dbReference type="Proteomes" id="UP001289374">
    <property type="component" value="Unassembled WGS sequence"/>
</dbReference>